<evidence type="ECO:0000256" key="4">
    <source>
        <dbReference type="ARBA" id="ARBA00022801"/>
    </source>
</evidence>
<dbReference type="PROSITE" id="PS00383">
    <property type="entry name" value="TYR_PHOSPHATASE_1"/>
    <property type="match status" value="1"/>
</dbReference>
<evidence type="ECO:0000259" key="7">
    <source>
        <dbReference type="PROSITE" id="PS50054"/>
    </source>
</evidence>
<protein>
    <recommendedName>
        <fullName evidence="2">protein-tyrosine-phosphatase</fullName>
        <ecNumber evidence="2">3.1.3.48</ecNumber>
    </recommendedName>
</protein>
<evidence type="ECO:0000256" key="1">
    <source>
        <dbReference type="ARBA" id="ARBA00007315"/>
    </source>
</evidence>
<accession>A0AAD1UUG5</accession>
<name>A0AAD1UUG5_EUPCR</name>
<dbReference type="Proteomes" id="UP001295684">
    <property type="component" value="Unassembled WGS sequence"/>
</dbReference>
<evidence type="ECO:0000259" key="8">
    <source>
        <dbReference type="PROSITE" id="PS50056"/>
    </source>
</evidence>
<organism evidence="9 10">
    <name type="scientific">Euplotes crassus</name>
    <dbReference type="NCBI Taxonomy" id="5936"/>
    <lineage>
        <taxon>Eukaryota</taxon>
        <taxon>Sar</taxon>
        <taxon>Alveolata</taxon>
        <taxon>Ciliophora</taxon>
        <taxon>Intramacronucleata</taxon>
        <taxon>Spirotrichea</taxon>
        <taxon>Hypotrichia</taxon>
        <taxon>Euplotida</taxon>
        <taxon>Euplotidae</taxon>
        <taxon>Moneuplotes</taxon>
    </lineage>
</organism>
<feature type="domain" description="Tyrosine specific protein phosphatases" evidence="8">
    <location>
        <begin position="259"/>
        <end position="321"/>
    </location>
</feature>
<dbReference type="InterPro" id="IPR016130">
    <property type="entry name" value="Tyr_Pase_AS"/>
</dbReference>
<dbReference type="InterPro" id="IPR050561">
    <property type="entry name" value="PTP"/>
</dbReference>
<keyword evidence="10" id="KW-1185">Reference proteome</keyword>
<dbReference type="EMBL" id="CAMPGE010013435">
    <property type="protein sequence ID" value="CAI2372169.1"/>
    <property type="molecule type" value="Genomic_DNA"/>
</dbReference>
<dbReference type="InterPro" id="IPR000387">
    <property type="entry name" value="Tyr_Pase_dom"/>
</dbReference>
<dbReference type="PROSITE" id="PS50056">
    <property type="entry name" value="TYR_PHOSPHATASE_2"/>
    <property type="match status" value="1"/>
</dbReference>
<dbReference type="PROSITE" id="PS50054">
    <property type="entry name" value="TYR_PHOSPHATASE_DUAL"/>
    <property type="match status" value="1"/>
</dbReference>
<evidence type="ECO:0000313" key="10">
    <source>
        <dbReference type="Proteomes" id="UP001295684"/>
    </source>
</evidence>
<keyword evidence="4" id="KW-0378">Hydrolase</keyword>
<gene>
    <name evidence="9" type="ORF">ECRASSUSDP1_LOCUS13497</name>
</gene>
<feature type="domain" description="Tyrosine-protein phosphatase" evidence="7">
    <location>
        <begin position="177"/>
        <end position="335"/>
    </location>
</feature>
<dbReference type="SMART" id="SM00404">
    <property type="entry name" value="PTPc_motif"/>
    <property type="match status" value="1"/>
</dbReference>
<dbReference type="InterPro" id="IPR020422">
    <property type="entry name" value="TYR_PHOSPHATASE_DUAL_dom"/>
</dbReference>
<dbReference type="EC" id="3.1.3.48" evidence="2"/>
<dbReference type="InterPro" id="IPR000340">
    <property type="entry name" value="Dual-sp_phosphatase_cat-dom"/>
</dbReference>
<dbReference type="Pfam" id="PF14671">
    <property type="entry name" value="DSPn"/>
    <property type="match status" value="1"/>
</dbReference>
<dbReference type="PANTHER" id="PTHR23339">
    <property type="entry name" value="TYROSINE SPECIFIC PROTEIN PHOSPHATASE AND DUAL SPECIFICITY PROTEIN PHOSPHATASE"/>
    <property type="match status" value="1"/>
</dbReference>
<dbReference type="InterPro" id="IPR003595">
    <property type="entry name" value="Tyr_Pase_cat"/>
</dbReference>
<dbReference type="InterPro" id="IPR044506">
    <property type="entry name" value="CDC14_C"/>
</dbReference>
<dbReference type="SUPFAM" id="SSF52799">
    <property type="entry name" value="(Phosphotyrosine protein) phosphatases II"/>
    <property type="match status" value="2"/>
</dbReference>
<evidence type="ECO:0000313" key="9">
    <source>
        <dbReference type="EMBL" id="CAI2372169.1"/>
    </source>
</evidence>
<dbReference type="CDD" id="cd14499">
    <property type="entry name" value="CDC14_C"/>
    <property type="match status" value="1"/>
</dbReference>
<dbReference type="FunFam" id="3.90.190.10:FF:000006">
    <property type="entry name" value="Dual specificity protein phosphatase CDC14B"/>
    <property type="match status" value="1"/>
</dbReference>
<keyword evidence="5" id="KW-0904">Protein phosphatase</keyword>
<dbReference type="SMART" id="SM00195">
    <property type="entry name" value="DSPc"/>
    <property type="match status" value="1"/>
</dbReference>
<dbReference type="CDD" id="cd17657">
    <property type="entry name" value="CDC14_N"/>
    <property type="match status" value="1"/>
</dbReference>
<dbReference type="InterPro" id="IPR029021">
    <property type="entry name" value="Prot-tyrosine_phosphatase-like"/>
</dbReference>
<dbReference type="Gene3D" id="3.90.190.10">
    <property type="entry name" value="Protein tyrosine phosphatase superfamily"/>
    <property type="match status" value="2"/>
</dbReference>
<dbReference type="GO" id="GO:0004725">
    <property type="term" value="F:protein tyrosine phosphatase activity"/>
    <property type="evidence" value="ECO:0007669"/>
    <property type="project" value="UniProtKB-EC"/>
</dbReference>
<dbReference type="InterPro" id="IPR029260">
    <property type="entry name" value="DSPn"/>
</dbReference>
<comment type="caution">
    <text evidence="9">The sequence shown here is derived from an EMBL/GenBank/DDBJ whole genome shotgun (WGS) entry which is preliminary data.</text>
</comment>
<sequence length="391" mass="45313">MESGSSEGTPIEIIENHLYWISDERSPNSKTSAFFFNVDSDLVYDPFHKDFGPLDLAKVHRFCTELQNVLTNEEYKKSKIYHHTSCDKEKQANAAFLMGAFMIIVLKHSSTEAWEKFSIYHSCFKPFRDATKGISTYKCTIKDCLDGLYYAMKLGWYDYDTFDLKKYEHYEKVDNGDMNWIVPKKFLAFSSPSEDEEDEEGFRTYTPDDYTPIFQRFKIGTVVRLNNKSYNEERFIQNGFKFEDLYFVDGTCPSNKIVKKFLKAAESEENGMAIHCKAGLGRTGTLIGLYCMKHYGFPAAAFIGWIRICRPGSVLGPQQHYLCEMEQEMFDEGDIKENILVDGLEKMSLEERKIMMSPDEKKIHKYGDLGQGDHLRSRKKKILTSKMKTKT</sequence>
<evidence type="ECO:0000256" key="3">
    <source>
        <dbReference type="ARBA" id="ARBA00022618"/>
    </source>
</evidence>
<proteinExistence type="inferred from homology"/>
<reference evidence="9" key="1">
    <citation type="submission" date="2023-07" db="EMBL/GenBank/DDBJ databases">
        <authorList>
            <consortium name="AG Swart"/>
            <person name="Singh M."/>
            <person name="Singh A."/>
            <person name="Seah K."/>
            <person name="Emmerich C."/>
        </authorList>
    </citation>
    <scope>NUCLEOTIDE SEQUENCE</scope>
    <source>
        <strain evidence="9">DP1</strain>
    </source>
</reference>
<dbReference type="Pfam" id="PF00782">
    <property type="entry name" value="DSPc"/>
    <property type="match status" value="1"/>
</dbReference>
<keyword evidence="3" id="KW-0132">Cell division</keyword>
<dbReference type="AlphaFoldDB" id="A0AAD1UUG5"/>
<comment type="similarity">
    <text evidence="1">Belongs to the protein-tyrosine phosphatase family. Non-receptor class CDC14 subfamily.</text>
</comment>
<evidence type="ECO:0000256" key="5">
    <source>
        <dbReference type="ARBA" id="ARBA00022912"/>
    </source>
</evidence>
<dbReference type="GO" id="GO:0051301">
    <property type="term" value="P:cell division"/>
    <property type="evidence" value="ECO:0007669"/>
    <property type="project" value="UniProtKB-KW"/>
</dbReference>
<evidence type="ECO:0000256" key="2">
    <source>
        <dbReference type="ARBA" id="ARBA00013064"/>
    </source>
</evidence>
<keyword evidence="6" id="KW-0131">Cell cycle</keyword>
<evidence type="ECO:0000256" key="6">
    <source>
        <dbReference type="ARBA" id="ARBA00023306"/>
    </source>
</evidence>